<evidence type="ECO:0000313" key="2">
    <source>
        <dbReference type="Proteomes" id="UP001221338"/>
    </source>
</evidence>
<dbReference type="Proteomes" id="UP001221338">
    <property type="component" value="Unassembled WGS sequence"/>
</dbReference>
<dbReference type="EMBL" id="JARPRV010000010">
    <property type="protein sequence ID" value="MDG0943030.1"/>
    <property type="molecule type" value="Genomic_DNA"/>
</dbReference>
<organism evidence="1 2">
    <name type="scientific">Bacillus paranthracis</name>
    <dbReference type="NCBI Taxonomy" id="2026186"/>
    <lineage>
        <taxon>Bacteria</taxon>
        <taxon>Bacillati</taxon>
        <taxon>Bacillota</taxon>
        <taxon>Bacilli</taxon>
        <taxon>Bacillales</taxon>
        <taxon>Bacillaceae</taxon>
        <taxon>Bacillus</taxon>
        <taxon>Bacillus cereus group</taxon>
    </lineage>
</organism>
<accession>A0ABT6E0A5</accession>
<protein>
    <submittedName>
        <fullName evidence="1">Uncharacterized protein</fullName>
    </submittedName>
</protein>
<name>A0ABT6E0A5_9BACI</name>
<evidence type="ECO:0000313" key="1">
    <source>
        <dbReference type="EMBL" id="MDG0943030.1"/>
    </source>
</evidence>
<keyword evidence="2" id="KW-1185">Reference proteome</keyword>
<sequence length="56" mass="6828">MNQKEIPDKEISIMYERSFAYVGKLKKKWEREGKWIWIKKSLLKLRRIFIGRTGSI</sequence>
<comment type="caution">
    <text evidence="1">The sequence shown here is derived from an EMBL/GenBank/DDBJ whole genome shotgun (WGS) entry which is preliminary data.</text>
</comment>
<gene>
    <name evidence="1" type="ORF">P6U22_17725</name>
</gene>
<reference evidence="1 2" key="1">
    <citation type="submission" date="2023-03" db="EMBL/GenBank/DDBJ databases">
        <title>Genetic diversity of Bacillus cereus sensu lato isolates from Slovenia.</title>
        <authorList>
            <person name="Abdelli M."/>
        </authorList>
    </citation>
    <scope>NUCLEOTIDE SEQUENCE [LARGE SCALE GENOMIC DNA]</scope>
    <source>
        <strain evidence="1 2">SIBC61B</strain>
    </source>
</reference>
<dbReference type="RefSeq" id="WP_001072109.1">
    <property type="nucleotide sequence ID" value="NZ_CP040880.1"/>
</dbReference>
<proteinExistence type="predicted"/>